<feature type="domain" description="Carrier" evidence="7">
    <location>
        <begin position="4065"/>
        <end position="4141"/>
    </location>
</feature>
<feature type="domain" description="Carrier" evidence="7">
    <location>
        <begin position="817"/>
        <end position="893"/>
    </location>
</feature>
<dbReference type="PANTHER" id="PTHR45527:SF1">
    <property type="entry name" value="FATTY ACID SYNTHASE"/>
    <property type="match status" value="1"/>
</dbReference>
<evidence type="ECO:0000256" key="4">
    <source>
        <dbReference type="ARBA" id="ARBA00022598"/>
    </source>
</evidence>
<evidence type="ECO:0000256" key="1">
    <source>
        <dbReference type="ARBA" id="ARBA00005179"/>
    </source>
</evidence>
<dbReference type="SUPFAM" id="SSF56801">
    <property type="entry name" value="Acetyl-CoA synthetase-like"/>
    <property type="match status" value="4"/>
</dbReference>
<dbReference type="NCBIfam" id="TIGR01733">
    <property type="entry name" value="AA-adenyl-dom"/>
    <property type="match status" value="4"/>
</dbReference>
<dbReference type="InterPro" id="IPR023213">
    <property type="entry name" value="CAT-like_dom_sf"/>
</dbReference>
<dbReference type="InterPro" id="IPR009081">
    <property type="entry name" value="PP-bd_ACP"/>
</dbReference>
<evidence type="ECO:0000313" key="9">
    <source>
        <dbReference type="Proteomes" id="UP000236546"/>
    </source>
</evidence>
<dbReference type="PROSITE" id="PS00455">
    <property type="entry name" value="AMP_BINDING"/>
    <property type="match status" value="3"/>
</dbReference>
<evidence type="ECO:0000256" key="5">
    <source>
        <dbReference type="ARBA" id="ARBA00029454"/>
    </source>
</evidence>
<dbReference type="InterPro" id="IPR006162">
    <property type="entry name" value="Ppantetheine_attach_site"/>
</dbReference>
<organism evidence="8 9">
    <name type="scientific">Trichoderma gamsii</name>
    <dbReference type="NCBI Taxonomy" id="398673"/>
    <lineage>
        <taxon>Eukaryota</taxon>
        <taxon>Fungi</taxon>
        <taxon>Dikarya</taxon>
        <taxon>Ascomycota</taxon>
        <taxon>Pezizomycotina</taxon>
        <taxon>Sordariomycetes</taxon>
        <taxon>Hypocreomycetidae</taxon>
        <taxon>Hypocreales</taxon>
        <taxon>Hypocreaceae</taxon>
        <taxon>Trichoderma</taxon>
    </lineage>
</organism>
<dbReference type="InterPro" id="IPR036736">
    <property type="entry name" value="ACP-like_sf"/>
</dbReference>
<dbReference type="Gene3D" id="1.10.1200.10">
    <property type="entry name" value="ACP-like"/>
    <property type="match status" value="4"/>
</dbReference>
<keyword evidence="4" id="KW-0436">Ligase</keyword>
<dbReference type="OrthoDB" id="4897913at2759"/>
<dbReference type="PROSITE" id="PS50075">
    <property type="entry name" value="CARRIER"/>
    <property type="match status" value="4"/>
</dbReference>
<dbReference type="GO" id="GO:0031177">
    <property type="term" value="F:phosphopantetheine binding"/>
    <property type="evidence" value="ECO:0007669"/>
    <property type="project" value="InterPro"/>
</dbReference>
<dbReference type="InterPro" id="IPR042099">
    <property type="entry name" value="ANL_N_sf"/>
</dbReference>
<dbReference type="InterPro" id="IPR000873">
    <property type="entry name" value="AMP-dep_synth/lig_dom"/>
</dbReference>
<dbReference type="Proteomes" id="UP000236546">
    <property type="component" value="Unassembled WGS sequence"/>
</dbReference>
<dbReference type="Pfam" id="PF00550">
    <property type="entry name" value="PP-binding"/>
    <property type="match status" value="4"/>
</dbReference>
<dbReference type="InterPro" id="IPR045851">
    <property type="entry name" value="AMP-bd_C_sf"/>
</dbReference>
<dbReference type="FunFam" id="3.30.559.30:FF:000003">
    <property type="entry name" value="Nonribosomal peptide synthase SidD"/>
    <property type="match status" value="3"/>
</dbReference>
<evidence type="ECO:0000256" key="2">
    <source>
        <dbReference type="ARBA" id="ARBA00022450"/>
    </source>
</evidence>
<evidence type="ECO:0000256" key="6">
    <source>
        <dbReference type="SAM" id="MobiDB-lite"/>
    </source>
</evidence>
<comment type="pathway">
    <text evidence="1">Secondary metabolite biosynthesis.</text>
</comment>
<dbReference type="Gene3D" id="3.30.300.30">
    <property type="match status" value="4"/>
</dbReference>
<sequence length="4585" mass="503269">MNDAISLAEPASELNGGVSRPGTYDVERPNAADDNVTCRLVRTKLDEDVGTPFPTLPSADYQLRGNSRVASDFEFGPLSPSPNSIVVRIAWALLLARYTDNDDVVFETSDSKSSAREKIIGDNNEVLVPLWVRVNDEQSIDQFIRDFEQQFQMAIDEKRSEKKEVGNGHRRSSSGLTDGRLNAIFFNEFGSQTKVPRNKRMKHALVLNCNITGGKLHVTAFFDDNVIDRRQTGRMLNQLVHIIRQLLNHAPGQKLKQIDMMSPQDKNEIQEWNTVASNAVDACVHHLFEQQAQKSPNATAVHAHDGDFTYQELDDGSSRLAHHLGRLGVGNNAFVAVCFEKSKWAVVAMMAVLKAGAAIVPLDHSHPVLRMKSILETCGANLVLCSLSQRATLEQTESAVLTVDAASLDAIPSAASASPEPEPVSSSSAAFVFFTSGSTGIPKGIIISHMAYCTSAKSHSKALRLNDGSRVMQFAAYTYDVSVGEIFTTLLCGGCICVPSSHDRVNNLAAAIQQMGVNWMFLTPSVAGLLQPQDVPGLKTLVLGGEPATRQNFMTWANDVYLINSYGPAECSIWTHCNPGVSRDTPTGYIGKSFNGISWITDAADPNRLAPIGAVGELVIEGPVLATGYLNDRAKTDAAFIEAPAWHPGSSERKAPRLYRTGDLVRYDSHGALIILGRRDTQVKLRGQRVELGEIEFHIQRSLPTAAEVAVDVIKHSSGNHSVLMAFICENPKNGIAQQQDDGILPAPRSLQEVYPEVGLRLSRFLPRHMIPSAFVPVAVMPLTTSGKINRKRLRDLATGFSLEQLITAHPTKEKTPPSSEMELKLQALWGEVLDIPTALIGAEDSFLRLGGDSLRAMKLVSAADEMGIRLSVEDVFKIPELSALAQKISSVPQSKMEGRIKPFALMKASWAVDDIKQMAAKLCKVDPMLIEDAFPATPLQEGLMALSTKHVGSYVSQQILKLGANVDIDRFRASWDSVVAQNPILRTRLVHTEVDGTIQIVLCKVAELQIAKAAELESFLESDRRTPMDFGDSLSRYQLVNNESANEHHFVWTCHHALYDGWSLPMVFKHLRDEYRLGTSASYQPPQFQGFVRYLKQIDTAAQQEYWRAQFSGSSPSDLFSLSTAYEPCADKTLSLSVPILRRLRSEATMSTLIRGAWALVISCYTDSSDVIFGCVLNGRNAPVVGIDRMVAPTVATVPIRVKVNSADDVSQYLENLQKHSNEMIPYEQTGLQNIRLASPEARVATDFQTLLVVEQQQQQADMDGNDEFLQAEDISRNRLDFTRFPVTLVCSLGADDVAFDVKFDSSLIPAVQMQRVMNHFKHVFEALCRGDARLNIGDINRPSPEDLAEVIGWNGTLPDVVDSCIHDCIDQRATEYPNAVAVDSWDGQLTYDELRLQSSRLADYLTSRGVGPGTMMPLIFEKSVWAVIGMMGVLRAGAACVPLDPSYPRARLETILARLKTRMLLTSPLHASDCTNLPQEVLVLEKSLLEQQAPTKTIADRAQPSDAAFVLHTSGSTGMPKAIVLEHKALCTSLHAHGAVECLGRDSRVVQFAAYTFDVSISDIFATLMYGGCICIPSEFQRLNDLAGFIRSKRVNQAGLTPAVANLLDPSEVPCLEYLKLGGESMTQDNVARWSTKVKLLNSYGQAECSVKSAYNAWLGSDSDPSTIGKPVGGALWIARRDDHRQLVPIGAIGELIVEGDILARDYLEDAQKTEEAFPSSPRWLQDAKGRRSDRIFKSGDLAKYNPDGSIRYIGRKDTQVKLRGQRLELGDVEHHLQQCIPASSLASEEVQLAVELITPLDGEPMLAAFLSRADELATREQGSSDVKERDQESQWLKLQVPAIKARLLSLLPSYMIPSAFVALQQMPLSTSGKIDRKKLQKLAAQMSVAEVLASSASSSQQVRPPETEMQRRLHALWSKTLNIPPESFGVEDSLFQLGGDSITAIKLVTAARLGGMLLSVHDIFKRPRLADMALAARAVQESDLAEILPFALIQGQSVLGVDYYLEEIAALCNVKKSGIDDLVFEMPATLDIDRFQRAWEAVFRHHAILRARMVRTNELGTVLAVMKQSPPLVLRNMELDAYLQQDKQVIMDYGDALAYCAIISSQKTGNRFFVLRIHHVLYDGWSLPKIFQDVQDAYADGIQGSAVGFNHFIKHLQSSERSSSEQFWAEQVSDSPAQSFPVLPSVNYRPFASAEFRHYVPLPNYGSKSHFTLSTKIFAAWSLVFGRYSDMNDVIFGTTFSGRTSSLAGIERIVGPTLATVPFRVSFQQDQNVSDLLRAIQRHSSDVMPHAHIGIQNIRALNADGRRACDFQVLLNIQSSNEPGAKTILGLRELSADLANFHTYAVNLLFNTYPEGMEIHVQFDPQVVDSTQIERITKQVEHVILQLHDESGIEKVGDISLTSPADMQHLEQWNRGLPPAVKACVHQLIEERGRLHPDKEAVVGWDGRFTYEQLDKQAHKLAHHLVGLGIKPDDMVPVCFEKSVWTIVAILGVLKAGAAFVSMDPSHPVNRLEAIVNDVGATIVLSSDKTRSIFSESIQAKIGVVDAKTMAMLPEADRVLETGVMPCNAAYVIFTSGSTGNPKGAIIEHEAYSSSAVECARELHIHGESRVLQFASYSFDVSIQEILATLIVGGCICVPDEIDRLNDISRLINELRVTWMNPTPSFARMISAESIPNVETMVLGGEAPRRDDIDYWAARLRLVNAYGLSECSVTNVINVGLSVGAESRNIGRAVACATWVVDANNHERLAPLGSVGELLIEGHVLAREYLNNPEKTAAVFVQAPGWLRRFRPESTRVYKTGDLVRYTADGTIYYIGRKDSQVKLHGQRFELGEIEHHLRVCLPRTEVAAEIITPVGRSVPMLVGFVVVGGEGDSTSPGEQVAYSAAGRERLSLLTTGLSSRLAQSLPLYMIPSLFIPLYGMPLSVAGKTDRNRLRRIVSKMSVEQISSFASATEGIRQPSTLAETTVRDLWADNLGLDPDSIGLDDNYFQLGGDSISAMLLVATSQAEGVQLTVATVFQNPVLSELALCVQLTDQHQPGIADMLPFEAVPNVEDVGALVVEVVNRYGYSKSAIEDIYPCTPLQDGLVAISIKEPGTYLAQAALSLPDLLDVDRYREAWGTAVRNMPILRTRIVDTSSGLMQLVLDSSVEWQVGNSLQAYLESDREKAMQLGDPLIRFAIVNEPDKRYFCWTAHHALIDGWTAQLIQDNVKRAYIGTGLKPTLGFNHFIKHIGQVNSAEAEEFWKRELADSPLPSFPELPSDNHHPVTDAGLTHTVKFSKRADADIPVSAVIKGAWALVLSKYSDSADVVFGHTTNGRAAPMLGVDRLAGPTIATVPLRVRFDRGWQVGDLFREIQRLSVSAIPFEQTGLQNIRRMGAGAHAACQFQNMLVIQNAVDSGTDAGSECISCSDDTDQAVLQGLEPVEVVQTRFHAHALVVECGMTSDGASIKVEFDSTVISQTQMHRIVRQFSHVIKQFSECSLEASLGDVEMLSPEDQLEISSWNAEIPETLDTCFHHLLDGRMEEYAHAPALVSTTERLSYRELAQASNGLAHRLIELGVGPEMFVPLCFEKSVWAVVAMLAVMKAGAAWVSLDPSHPQSRHKYILETTAARIALSSATHVAAMRHLGLDVTVVDADTCMLLLQDPSPNLSSPETSVSPSNAAYAVLTSGSTGLPKTIVVEHSALSTVSAALGAAMLLDKSSRVLQFAAYTFDISLGDIFPTLLRGGCVCVPTEHERLNGLANTIKSLEATHIQLTPSVAARLEPVDVGQLRVMTIGGEAATKAVLNQWAEHTHLINMYGPAECTIWCAGQPNLQRLGDPARIGRGVGAVTWVVDRDDHTKLAPIGTVGELVIEGPGVARGYLKDETRTNASFINNPKWTLPLGTIRLPPRFYKTGDLVKYMADGTLKFIGRKDTQVKLRGQRIELGEVEFQLKNCFTSPVDLAVEVVTPADSRDSALLAAFIVMGDEYRAAADADANAGADADIIANSEVSRNKLKETVGEIEAKLLDVLPGYMIPSAYIPVTRLPLSTSAKLDRKYLRDSASKLNKEQLFAFMATGKERVAPSTEAEVQLQKLWHKVLGVDMDKIGAGDSFFRLGGDSLDAMRLSSLAQTSGFQLTVGNIIKYPVLAVLAERMGAVGPDAADEMEPFSLLSESQGLDMIMKDAVEQCGVDRNEIEDVYPCTPLQVEFFKNSLAHPGYFSIQFVYSLPDDMDPERLSRAWNIVAASHAIFRTQVIVSSSCFFQVVTKSPGPCTDAQNLESYLSQDAKKPLSLGQQLTRSAIVSRDASGKRYWVWTTHHATYDGWSRQLLLSELQRAYRDTTPSVGRVQFNKYVRYVTQGDCSDADSFWHAQLAGSASKPFGRWPASYRPAANSTLRHNIIVNAEKTSLDFTVATILQAAWAVTVANYTHSNEVTLKLTLTGRNAPIAGIEQMMAPTATMVPHRLRVGEAQHTRSFLRDTQNWWAEVSQFEHLGWDRIRGLSSDAATACDAAMPMVIHPQASSNSNLAGLQFHSARLFRPAPCQFLMDCYLDDAGVAVSVYFDDAVFGAGDMQQLLAQFDSVFHQMCRAGPEHRLQDIVVGEL</sequence>
<comment type="similarity">
    <text evidence="5">Belongs to the NRP synthetase family.</text>
</comment>
<gene>
    <name evidence="8" type="ORF">TGAMA5MH_04002</name>
</gene>
<dbReference type="GO" id="GO:0043041">
    <property type="term" value="P:amino acid activation for nonribosomal peptide biosynthetic process"/>
    <property type="evidence" value="ECO:0007669"/>
    <property type="project" value="TreeGrafter"/>
</dbReference>
<dbReference type="SUPFAM" id="SSF52777">
    <property type="entry name" value="CoA-dependent acyltransferases"/>
    <property type="match status" value="9"/>
</dbReference>
<dbReference type="InterPro" id="IPR010071">
    <property type="entry name" value="AA_adenyl_dom"/>
</dbReference>
<keyword evidence="3" id="KW-0597">Phosphoprotein</keyword>
<name>A0A2K0TFU6_9HYPO</name>
<dbReference type="FunFam" id="1.10.1200.10:FF:000005">
    <property type="entry name" value="Nonribosomal peptide synthetase 1"/>
    <property type="match status" value="3"/>
</dbReference>
<evidence type="ECO:0000313" key="8">
    <source>
        <dbReference type="EMBL" id="PNP44396.1"/>
    </source>
</evidence>
<feature type="region of interest" description="Disordered" evidence="6">
    <location>
        <begin position="10"/>
        <end position="30"/>
    </location>
</feature>
<proteinExistence type="inferred from homology"/>
<dbReference type="PANTHER" id="PTHR45527">
    <property type="entry name" value="NONRIBOSOMAL PEPTIDE SYNTHETASE"/>
    <property type="match status" value="1"/>
</dbReference>
<evidence type="ECO:0000256" key="3">
    <source>
        <dbReference type="ARBA" id="ARBA00022553"/>
    </source>
</evidence>
<feature type="domain" description="Carrier" evidence="7">
    <location>
        <begin position="2961"/>
        <end position="3037"/>
    </location>
</feature>
<feature type="domain" description="Carrier" evidence="7">
    <location>
        <begin position="1907"/>
        <end position="1983"/>
    </location>
</feature>
<keyword evidence="2" id="KW-0596">Phosphopantetheine</keyword>
<dbReference type="Pfam" id="PF00501">
    <property type="entry name" value="AMP-binding"/>
    <property type="match status" value="4"/>
</dbReference>
<dbReference type="FunFam" id="3.30.300.30:FF:000015">
    <property type="entry name" value="Nonribosomal peptide synthase SidD"/>
    <property type="match status" value="4"/>
</dbReference>
<dbReference type="NCBIfam" id="NF003417">
    <property type="entry name" value="PRK04813.1"/>
    <property type="match status" value="4"/>
</dbReference>
<dbReference type="InterPro" id="IPR020806">
    <property type="entry name" value="PKS_PP-bd"/>
</dbReference>
<dbReference type="Gene3D" id="3.30.559.10">
    <property type="entry name" value="Chloramphenicol acetyltransferase-like domain"/>
    <property type="match status" value="4"/>
</dbReference>
<dbReference type="GO" id="GO:0005737">
    <property type="term" value="C:cytoplasm"/>
    <property type="evidence" value="ECO:0007669"/>
    <property type="project" value="TreeGrafter"/>
</dbReference>
<dbReference type="GO" id="GO:0016874">
    <property type="term" value="F:ligase activity"/>
    <property type="evidence" value="ECO:0007669"/>
    <property type="project" value="UniProtKB-KW"/>
</dbReference>
<reference evidence="8 9" key="1">
    <citation type="submission" date="2017-02" db="EMBL/GenBank/DDBJ databases">
        <title>Genomes of Trichoderma spp. with biocontrol activity.</title>
        <authorList>
            <person name="Gardiner D."/>
            <person name="Kazan K."/>
            <person name="Vos C."/>
            <person name="Harvey P."/>
        </authorList>
    </citation>
    <scope>NUCLEOTIDE SEQUENCE [LARGE SCALE GENOMIC DNA]</scope>
    <source>
        <strain evidence="8 9">A5MH</strain>
    </source>
</reference>
<dbReference type="SMART" id="SM00823">
    <property type="entry name" value="PKS_PP"/>
    <property type="match status" value="3"/>
</dbReference>
<dbReference type="FunFam" id="3.40.50.12780:FF:000014">
    <property type="entry name" value="Nonribosomal peptide synthetase 1"/>
    <property type="match status" value="4"/>
</dbReference>
<comment type="caution">
    <text evidence="8">The sequence shown here is derived from an EMBL/GenBank/DDBJ whole genome shotgun (WGS) entry which is preliminary data.</text>
</comment>
<dbReference type="CDD" id="cd05918">
    <property type="entry name" value="A_NRPS_SidN3_like"/>
    <property type="match status" value="4"/>
</dbReference>
<dbReference type="Gene3D" id="3.40.50.12780">
    <property type="entry name" value="N-terminal domain of ligase-like"/>
    <property type="match status" value="4"/>
</dbReference>
<dbReference type="EMBL" id="MTYH01000035">
    <property type="protein sequence ID" value="PNP44396.1"/>
    <property type="molecule type" value="Genomic_DNA"/>
</dbReference>
<dbReference type="GO" id="GO:0044550">
    <property type="term" value="P:secondary metabolite biosynthetic process"/>
    <property type="evidence" value="ECO:0007669"/>
    <property type="project" value="TreeGrafter"/>
</dbReference>
<dbReference type="Gene3D" id="3.30.559.30">
    <property type="entry name" value="Nonribosomal peptide synthetase, condensation domain"/>
    <property type="match status" value="5"/>
</dbReference>
<evidence type="ECO:0000259" key="7">
    <source>
        <dbReference type="PROSITE" id="PS50075"/>
    </source>
</evidence>
<dbReference type="Pfam" id="PF00668">
    <property type="entry name" value="Condensation"/>
    <property type="match status" value="4"/>
</dbReference>
<dbReference type="SUPFAM" id="SSF47336">
    <property type="entry name" value="ACP-like"/>
    <property type="match status" value="4"/>
</dbReference>
<accession>A0A2K0TFU6</accession>
<protein>
    <recommendedName>
        <fullName evidence="7">Carrier domain-containing protein</fullName>
    </recommendedName>
</protein>
<dbReference type="CDD" id="cd19545">
    <property type="entry name" value="FUM14_C_NRPS-like"/>
    <property type="match status" value="4"/>
</dbReference>
<dbReference type="FunFam" id="3.40.50.980:FF:000001">
    <property type="entry name" value="Non-ribosomal peptide synthetase"/>
    <property type="match status" value="2"/>
</dbReference>
<dbReference type="PROSITE" id="PS00012">
    <property type="entry name" value="PHOSPHOPANTETHEINE"/>
    <property type="match status" value="3"/>
</dbReference>
<dbReference type="InterPro" id="IPR020845">
    <property type="entry name" value="AMP-binding_CS"/>
</dbReference>
<dbReference type="InterPro" id="IPR001242">
    <property type="entry name" value="Condensation_dom"/>
</dbReference>